<evidence type="ECO:0000256" key="1">
    <source>
        <dbReference type="ARBA" id="ARBA00022553"/>
    </source>
</evidence>
<dbReference type="InterPro" id="IPR000253">
    <property type="entry name" value="FHA_dom"/>
</dbReference>
<dbReference type="InterPro" id="IPR050923">
    <property type="entry name" value="Cell_Proc_Reg/RNA_Proc"/>
</dbReference>
<accession>A0ABP9H814</accession>
<gene>
    <name evidence="6" type="ORF">GCM10023225_03640</name>
</gene>
<dbReference type="SUPFAM" id="SSF49879">
    <property type="entry name" value="SMAD/FHA domain"/>
    <property type="match status" value="1"/>
</dbReference>
<dbReference type="Gene3D" id="3.40.50.10140">
    <property type="entry name" value="Toll/interleukin-1 receptor homology (TIR) domain"/>
    <property type="match status" value="1"/>
</dbReference>
<dbReference type="SUPFAM" id="SSF52200">
    <property type="entry name" value="Toll/Interleukin receptor TIR domain"/>
    <property type="match status" value="1"/>
</dbReference>
<feature type="domain" description="TIR" evidence="5">
    <location>
        <begin position="142"/>
        <end position="278"/>
    </location>
</feature>
<keyword evidence="3" id="KW-0812">Transmembrane</keyword>
<evidence type="ECO:0000313" key="7">
    <source>
        <dbReference type="Proteomes" id="UP001501195"/>
    </source>
</evidence>
<protein>
    <recommendedName>
        <fullName evidence="8">FHA domain-containing protein</fullName>
    </recommendedName>
</protein>
<dbReference type="Pfam" id="PF00498">
    <property type="entry name" value="FHA"/>
    <property type="match status" value="1"/>
</dbReference>
<name>A0ABP9H814_9ACTN</name>
<evidence type="ECO:0000256" key="2">
    <source>
        <dbReference type="SAM" id="MobiDB-lite"/>
    </source>
</evidence>
<dbReference type="EMBL" id="BAABIL010000038">
    <property type="protein sequence ID" value="GAA4963626.1"/>
    <property type="molecule type" value="Genomic_DNA"/>
</dbReference>
<dbReference type="InterPro" id="IPR035897">
    <property type="entry name" value="Toll_tir_struct_dom_sf"/>
</dbReference>
<feature type="transmembrane region" description="Helical" evidence="3">
    <location>
        <begin position="300"/>
        <end position="320"/>
    </location>
</feature>
<dbReference type="InterPro" id="IPR008984">
    <property type="entry name" value="SMAD_FHA_dom_sf"/>
</dbReference>
<feature type="domain" description="FHA" evidence="4">
    <location>
        <begin position="27"/>
        <end position="76"/>
    </location>
</feature>
<evidence type="ECO:0000259" key="4">
    <source>
        <dbReference type="PROSITE" id="PS50006"/>
    </source>
</evidence>
<evidence type="ECO:0000259" key="5">
    <source>
        <dbReference type="PROSITE" id="PS50104"/>
    </source>
</evidence>
<sequence>MDGAAPRLIVHDGADRGRVIDLREGSIEVGRAASADIRLPVAEVSNHHAELLRQGGQLWMRDLSSTNGSEVNGRRVTDWTPLRDGDVLRWGPVEADVALPPGPSVTGSPAPPAPRPLHAAPGDLSDASAAVGSSPSRTVRPSARRIFISHASEDRRLARSVAASLQRQGWQPWLDERSIVGGASWAASIQQALRSSSAVVLLVTARSVSKEWVLDEITAARNLRVPIIPAVVDHVRLPDELHFVLQRSQFVDISALTSPSPDQQVERDRAAHRLDEALLGVMERQGRTNPDRVRMRIGRVLEVVGLVMIILGFASFIYAGEHSLSSGADRSEVPVLVAFAVFTGGIFIGGGGGAMVRSGRAKGL</sequence>
<comment type="caution">
    <text evidence="6">The sequence shown here is derived from an EMBL/GenBank/DDBJ whole genome shotgun (WGS) entry which is preliminary data.</text>
</comment>
<dbReference type="InterPro" id="IPR000157">
    <property type="entry name" value="TIR_dom"/>
</dbReference>
<dbReference type="CDD" id="cd00060">
    <property type="entry name" value="FHA"/>
    <property type="match status" value="1"/>
</dbReference>
<dbReference type="PROSITE" id="PS50104">
    <property type="entry name" value="TIR"/>
    <property type="match status" value="1"/>
</dbReference>
<feature type="region of interest" description="Disordered" evidence="2">
    <location>
        <begin position="99"/>
        <end position="137"/>
    </location>
</feature>
<evidence type="ECO:0000256" key="3">
    <source>
        <dbReference type="SAM" id="Phobius"/>
    </source>
</evidence>
<organism evidence="6 7">
    <name type="scientific">Kineococcus glutinatus</name>
    <dbReference type="NCBI Taxonomy" id="1070872"/>
    <lineage>
        <taxon>Bacteria</taxon>
        <taxon>Bacillati</taxon>
        <taxon>Actinomycetota</taxon>
        <taxon>Actinomycetes</taxon>
        <taxon>Kineosporiales</taxon>
        <taxon>Kineosporiaceae</taxon>
        <taxon>Kineococcus</taxon>
    </lineage>
</organism>
<proteinExistence type="predicted"/>
<evidence type="ECO:0008006" key="8">
    <source>
        <dbReference type="Google" id="ProtNLM"/>
    </source>
</evidence>
<dbReference type="Gene3D" id="2.60.200.20">
    <property type="match status" value="1"/>
</dbReference>
<dbReference type="PANTHER" id="PTHR23308">
    <property type="entry name" value="NUCLEAR INHIBITOR OF PROTEIN PHOSPHATASE-1"/>
    <property type="match status" value="1"/>
</dbReference>
<keyword evidence="7" id="KW-1185">Reference proteome</keyword>
<keyword evidence="3" id="KW-0472">Membrane</keyword>
<dbReference type="Pfam" id="PF13676">
    <property type="entry name" value="TIR_2"/>
    <property type="match status" value="1"/>
</dbReference>
<dbReference type="RefSeq" id="WP_345710605.1">
    <property type="nucleotide sequence ID" value="NZ_BAABIL010000038.1"/>
</dbReference>
<feature type="transmembrane region" description="Helical" evidence="3">
    <location>
        <begin position="335"/>
        <end position="356"/>
    </location>
</feature>
<dbReference type="PROSITE" id="PS50006">
    <property type="entry name" value="FHA_DOMAIN"/>
    <property type="match status" value="1"/>
</dbReference>
<reference evidence="7" key="1">
    <citation type="journal article" date="2019" name="Int. J. Syst. Evol. Microbiol.">
        <title>The Global Catalogue of Microorganisms (GCM) 10K type strain sequencing project: providing services to taxonomists for standard genome sequencing and annotation.</title>
        <authorList>
            <consortium name="The Broad Institute Genomics Platform"/>
            <consortium name="The Broad Institute Genome Sequencing Center for Infectious Disease"/>
            <person name="Wu L."/>
            <person name="Ma J."/>
        </authorList>
    </citation>
    <scope>NUCLEOTIDE SEQUENCE [LARGE SCALE GENOMIC DNA]</scope>
    <source>
        <strain evidence="7">JCM 18126</strain>
    </source>
</reference>
<dbReference type="Proteomes" id="UP001501195">
    <property type="component" value="Unassembled WGS sequence"/>
</dbReference>
<keyword evidence="1" id="KW-0597">Phosphoprotein</keyword>
<evidence type="ECO:0000313" key="6">
    <source>
        <dbReference type="EMBL" id="GAA4963626.1"/>
    </source>
</evidence>
<keyword evidence="3" id="KW-1133">Transmembrane helix</keyword>
<dbReference type="SMART" id="SM00240">
    <property type="entry name" value="FHA"/>
    <property type="match status" value="1"/>
</dbReference>